<dbReference type="AlphaFoldDB" id="A6GIA3"/>
<name>A6GIA3_9BACT</name>
<reference evidence="1 2" key="1">
    <citation type="submission" date="2007-06" db="EMBL/GenBank/DDBJ databases">
        <authorList>
            <person name="Shimkets L."/>
            <person name="Ferriera S."/>
            <person name="Johnson J."/>
            <person name="Kravitz S."/>
            <person name="Beeson K."/>
            <person name="Sutton G."/>
            <person name="Rogers Y.-H."/>
            <person name="Friedman R."/>
            <person name="Frazier M."/>
            <person name="Venter J.C."/>
        </authorList>
    </citation>
    <scope>NUCLEOTIDE SEQUENCE [LARGE SCALE GENOMIC DNA]</scope>
    <source>
        <strain evidence="1 2">SIR-1</strain>
    </source>
</reference>
<organism evidence="1 2">
    <name type="scientific">Plesiocystis pacifica SIR-1</name>
    <dbReference type="NCBI Taxonomy" id="391625"/>
    <lineage>
        <taxon>Bacteria</taxon>
        <taxon>Pseudomonadati</taxon>
        <taxon>Myxococcota</taxon>
        <taxon>Polyangia</taxon>
        <taxon>Nannocystales</taxon>
        <taxon>Nannocystaceae</taxon>
        <taxon>Plesiocystis</taxon>
    </lineage>
</organism>
<evidence type="ECO:0000313" key="2">
    <source>
        <dbReference type="Proteomes" id="UP000005801"/>
    </source>
</evidence>
<sequence length="136" mass="14349">MPAPVWTESDPAAIAFLFVCCAKLSDGDLSDEELVRIVERVAAWMPGASEDELRGALGRATALYGDAPDALSRRELAEATAHRLGELLVQADRERLITELIGLAQVDGVTPGETSFILAVAEVFGVAVSAGDAPTR</sequence>
<proteinExistence type="predicted"/>
<evidence type="ECO:0000313" key="1">
    <source>
        <dbReference type="EMBL" id="EDM74405.1"/>
    </source>
</evidence>
<protein>
    <recommendedName>
        <fullName evidence="3">Co-chaperone DjlA N-terminal domain-containing protein</fullName>
    </recommendedName>
</protein>
<gene>
    <name evidence="1" type="ORF">PPSIR1_17115</name>
</gene>
<dbReference type="CDD" id="cd07177">
    <property type="entry name" value="terB_like"/>
    <property type="match status" value="1"/>
</dbReference>
<dbReference type="OrthoDB" id="9861646at2"/>
<evidence type="ECO:0008006" key="3">
    <source>
        <dbReference type="Google" id="ProtNLM"/>
    </source>
</evidence>
<dbReference type="SUPFAM" id="SSF158682">
    <property type="entry name" value="TerB-like"/>
    <property type="match status" value="1"/>
</dbReference>
<comment type="caution">
    <text evidence="1">The sequence shown here is derived from an EMBL/GenBank/DDBJ whole genome shotgun (WGS) entry which is preliminary data.</text>
</comment>
<keyword evidence="2" id="KW-1185">Reference proteome</keyword>
<dbReference type="InterPro" id="IPR029024">
    <property type="entry name" value="TerB-like"/>
</dbReference>
<dbReference type="Proteomes" id="UP000005801">
    <property type="component" value="Unassembled WGS sequence"/>
</dbReference>
<dbReference type="EMBL" id="ABCS01000132">
    <property type="protein sequence ID" value="EDM74405.1"/>
    <property type="molecule type" value="Genomic_DNA"/>
</dbReference>
<dbReference type="Gene3D" id="1.10.3680.10">
    <property type="entry name" value="TerB-like"/>
    <property type="match status" value="1"/>
</dbReference>
<accession>A6GIA3</accession>
<dbReference type="RefSeq" id="WP_006976439.1">
    <property type="nucleotide sequence ID" value="NZ_ABCS01000132.1"/>
</dbReference>